<sequence length="156" mass="16615">MRDRTRGFTLLELLVVVAIAALLSTGVVLAMRDSDADLLEREGLRLSALLESGRAQARAAGIPVRWQADDTGFALQGLPSQAADDRDTATRNAPHWAWLAEGTQARITLPSGATTLVLGPEPLIPAQAVVLERGNHRLRLHTDGLGPFAVDPEAAP</sequence>
<dbReference type="InterPro" id="IPR012902">
    <property type="entry name" value="N_methyl_site"/>
</dbReference>
<accession>A0ABQ6C7Y4</accession>
<evidence type="ECO:0000313" key="1">
    <source>
        <dbReference type="EMBL" id="GLS15772.1"/>
    </source>
</evidence>
<dbReference type="PROSITE" id="PS00409">
    <property type="entry name" value="PROKAR_NTER_METHYL"/>
    <property type="match status" value="1"/>
</dbReference>
<proteinExistence type="predicted"/>
<dbReference type="Proteomes" id="UP001156903">
    <property type="component" value="Unassembled WGS sequence"/>
</dbReference>
<dbReference type="Gene3D" id="3.30.700.10">
    <property type="entry name" value="Glycoprotein, Type 4 Pilin"/>
    <property type="match status" value="1"/>
</dbReference>
<gene>
    <name evidence="1" type="ORF">GCM10007935_32090</name>
</gene>
<dbReference type="InterPro" id="IPR045584">
    <property type="entry name" value="Pilin-like"/>
</dbReference>
<reference evidence="2" key="1">
    <citation type="journal article" date="2019" name="Int. J. Syst. Evol. Microbiol.">
        <title>The Global Catalogue of Microorganisms (GCM) 10K type strain sequencing project: providing services to taxonomists for standard genome sequencing and annotation.</title>
        <authorList>
            <consortium name="The Broad Institute Genomics Platform"/>
            <consortium name="The Broad Institute Genome Sequencing Center for Infectious Disease"/>
            <person name="Wu L."/>
            <person name="Ma J."/>
        </authorList>
    </citation>
    <scope>NUCLEOTIDE SEQUENCE [LARGE SCALE GENOMIC DNA]</scope>
    <source>
        <strain evidence="2">NBRC 109341</strain>
    </source>
</reference>
<protein>
    <recommendedName>
        <fullName evidence="3">Type II secretion system protein GspH</fullName>
    </recommendedName>
</protein>
<name>A0ABQ6C7Y4_9BURK</name>
<keyword evidence="2" id="KW-1185">Reference proteome</keyword>
<evidence type="ECO:0008006" key="3">
    <source>
        <dbReference type="Google" id="ProtNLM"/>
    </source>
</evidence>
<evidence type="ECO:0000313" key="2">
    <source>
        <dbReference type="Proteomes" id="UP001156903"/>
    </source>
</evidence>
<dbReference type="EMBL" id="BSPB01000033">
    <property type="protein sequence ID" value="GLS15772.1"/>
    <property type="molecule type" value="Genomic_DNA"/>
</dbReference>
<organism evidence="1 2">
    <name type="scientific">Hydrogenophaga electricum</name>
    <dbReference type="NCBI Taxonomy" id="1230953"/>
    <lineage>
        <taxon>Bacteria</taxon>
        <taxon>Pseudomonadati</taxon>
        <taxon>Pseudomonadota</taxon>
        <taxon>Betaproteobacteria</taxon>
        <taxon>Burkholderiales</taxon>
        <taxon>Comamonadaceae</taxon>
        <taxon>Hydrogenophaga</taxon>
    </lineage>
</organism>
<dbReference type="NCBIfam" id="TIGR02532">
    <property type="entry name" value="IV_pilin_GFxxxE"/>
    <property type="match status" value="1"/>
</dbReference>
<dbReference type="Pfam" id="PF07963">
    <property type="entry name" value="N_methyl"/>
    <property type="match status" value="1"/>
</dbReference>
<dbReference type="SUPFAM" id="SSF54523">
    <property type="entry name" value="Pili subunits"/>
    <property type="match status" value="1"/>
</dbReference>
<dbReference type="RefSeq" id="WP_284308599.1">
    <property type="nucleotide sequence ID" value="NZ_BSPB01000033.1"/>
</dbReference>
<comment type="caution">
    <text evidence="1">The sequence shown here is derived from an EMBL/GenBank/DDBJ whole genome shotgun (WGS) entry which is preliminary data.</text>
</comment>